<feature type="domain" description="Bacteriophage T5 Orf172 DNA-binding" evidence="1">
    <location>
        <begin position="28"/>
        <end position="60"/>
    </location>
</feature>
<keyword evidence="3" id="KW-1185">Reference proteome</keyword>
<evidence type="ECO:0000259" key="1">
    <source>
        <dbReference type="Pfam" id="PF10544"/>
    </source>
</evidence>
<protein>
    <recommendedName>
        <fullName evidence="1">Bacteriophage T5 Orf172 DNA-binding domain-containing protein</fullName>
    </recommendedName>
</protein>
<evidence type="ECO:0000313" key="2">
    <source>
        <dbReference type="EMBL" id="KAJ4499783.1"/>
    </source>
</evidence>
<dbReference type="Pfam" id="PF10544">
    <property type="entry name" value="T5orf172"/>
    <property type="match status" value="1"/>
</dbReference>
<reference evidence="2" key="1">
    <citation type="submission" date="2022-08" db="EMBL/GenBank/DDBJ databases">
        <title>A Global Phylogenomic Analysis of the Shiitake Genus Lentinula.</title>
        <authorList>
            <consortium name="DOE Joint Genome Institute"/>
            <person name="Sierra-Patev S."/>
            <person name="Min B."/>
            <person name="Naranjo-Ortiz M."/>
            <person name="Looney B."/>
            <person name="Konkel Z."/>
            <person name="Slot J.C."/>
            <person name="Sakamoto Y."/>
            <person name="Steenwyk J.L."/>
            <person name="Rokas A."/>
            <person name="Carro J."/>
            <person name="Camarero S."/>
            <person name="Ferreira P."/>
            <person name="Molpeceres G."/>
            <person name="Ruiz-Duenas F.J."/>
            <person name="Serrano A."/>
            <person name="Henrissat B."/>
            <person name="Drula E."/>
            <person name="Hughes K.W."/>
            <person name="Mata J.L."/>
            <person name="Ishikawa N.K."/>
            <person name="Vargas-Isla R."/>
            <person name="Ushijima S."/>
            <person name="Smith C.A."/>
            <person name="Ahrendt S."/>
            <person name="Andreopoulos W."/>
            <person name="He G."/>
            <person name="Labutti K."/>
            <person name="Lipzen A."/>
            <person name="Ng V."/>
            <person name="Riley R."/>
            <person name="Sandor L."/>
            <person name="Barry K."/>
            <person name="Martinez A.T."/>
            <person name="Xiao Y."/>
            <person name="Gibbons J.G."/>
            <person name="Terashima K."/>
            <person name="Grigoriev I.V."/>
            <person name="Hibbett D.S."/>
        </authorList>
    </citation>
    <scope>NUCLEOTIDE SEQUENCE</scope>
    <source>
        <strain evidence="2">RHP3577 ss4</strain>
    </source>
</reference>
<dbReference type="Proteomes" id="UP001150217">
    <property type="component" value="Unassembled WGS sequence"/>
</dbReference>
<comment type="caution">
    <text evidence="2">The sequence shown here is derived from an EMBL/GenBank/DDBJ whole genome shotgun (WGS) entry which is preliminary data.</text>
</comment>
<accession>A0ABQ8VTS5</accession>
<sequence length="225" mass="25789">MARCRTHQLQSLYRQQILRPISPSDGPGWIYVYIDNGNEFKIGMTKDFERRQQEWDRNCPCLDRIWFKPILAVNRRRVGCRVHVEKFVFAGHCRDIRRKILGPALRRALTGNRLGGKLVSIDVNAFYSALRLGGFATQLRSTPEGVVTHDGVGCSMKPRKIILSFACHLWLLYTPEVLYTNTLEDRNSKVFGLGVLRFMPKNTLSIGVNVSEDLNTQIEAAMYEE</sequence>
<name>A0ABQ8VTS5_9AGAR</name>
<dbReference type="EMBL" id="JANVFT010000009">
    <property type="protein sequence ID" value="KAJ4499783.1"/>
    <property type="molecule type" value="Genomic_DNA"/>
</dbReference>
<evidence type="ECO:0000313" key="3">
    <source>
        <dbReference type="Proteomes" id="UP001150217"/>
    </source>
</evidence>
<organism evidence="2 3">
    <name type="scientific">Lentinula lateritia</name>
    <dbReference type="NCBI Taxonomy" id="40482"/>
    <lineage>
        <taxon>Eukaryota</taxon>
        <taxon>Fungi</taxon>
        <taxon>Dikarya</taxon>
        <taxon>Basidiomycota</taxon>
        <taxon>Agaricomycotina</taxon>
        <taxon>Agaricomycetes</taxon>
        <taxon>Agaricomycetidae</taxon>
        <taxon>Agaricales</taxon>
        <taxon>Marasmiineae</taxon>
        <taxon>Omphalotaceae</taxon>
        <taxon>Lentinula</taxon>
    </lineage>
</organism>
<dbReference type="InterPro" id="IPR018306">
    <property type="entry name" value="Phage_T5_Orf172_DNA-bd"/>
</dbReference>
<proteinExistence type="predicted"/>
<gene>
    <name evidence="2" type="ORF">C8R41DRAFT_863762</name>
</gene>